<sequence>MKNLKSFPFERNRYFYGKLLSVEDFETEQKYFNDKRRTINRFLFGAGVVCGLGVVEVDDESISVERGLALDFAGREIVLDEPAIRKVSELDGYGGGEDTGFYYLCLEYREEAAELMHNVAGTSGKNGSEFNKYKEGYRLYVTQEEPEREICTPASFYEERCEVYHGQGIRVSQVMPKFLEAGKEAVLRIEIEHSGQQEFSFEYELELAFLTSGEGNRVHVRFGDEDGVKDKNYRLEIPLKAAGVLDVQAEASLVEGSFKLLAGGREYTGARQCVSRAYVGGMDIYEAMQAEYYRTAMDFITGNTFQQGIYLAKIFVVRAGDVCLIERIEPLPFDQKIMHCEIASAMIGKLSEDVRRLMEDKRQEIENQKIQSEEKPLRAAYGEMVFELGNTRGGEVLYSDEIVHGLGFGSVTIMLGYEVDDGFEDDAQMMFGDASLFESSHGFVGSLGAKLMPSEGTFEIGLKVLRNDDAKQVRVHWTALRNEIRRPESAKKKHIFIQPDNPNVFVGESVVFTAVLEGFTDERLKWTVRDAEGGVIDKNGKYTAPETAGIYHIMVSSVTYPKVQASTFVVVRQKE</sequence>
<dbReference type="AlphaFoldDB" id="A0A7X3SKQ0"/>
<organism evidence="2 3">
    <name type="scientific">Sporofaciens musculi</name>
    <dbReference type="NCBI Taxonomy" id="2681861"/>
    <lineage>
        <taxon>Bacteria</taxon>
        <taxon>Bacillati</taxon>
        <taxon>Bacillota</taxon>
        <taxon>Clostridia</taxon>
        <taxon>Lachnospirales</taxon>
        <taxon>Lachnospiraceae</taxon>
        <taxon>Sporofaciens</taxon>
    </lineage>
</organism>
<dbReference type="EMBL" id="WUQX01000001">
    <property type="protein sequence ID" value="MXP77754.1"/>
    <property type="molecule type" value="Genomic_DNA"/>
</dbReference>
<keyword evidence="1" id="KW-0175">Coiled coil</keyword>
<keyword evidence="3" id="KW-1185">Reference proteome</keyword>
<gene>
    <name evidence="2" type="ORF">GN277_21090</name>
</gene>
<dbReference type="Proteomes" id="UP000460412">
    <property type="component" value="Unassembled WGS sequence"/>
</dbReference>
<name>A0A7X3SKQ0_9FIRM</name>
<protein>
    <submittedName>
        <fullName evidence="2">Uncharacterized protein</fullName>
    </submittedName>
</protein>
<evidence type="ECO:0000313" key="3">
    <source>
        <dbReference type="Proteomes" id="UP000460412"/>
    </source>
</evidence>
<evidence type="ECO:0000313" key="2">
    <source>
        <dbReference type="EMBL" id="MXP77754.1"/>
    </source>
</evidence>
<accession>A0A7X3SKQ0</accession>
<evidence type="ECO:0000256" key="1">
    <source>
        <dbReference type="SAM" id="Coils"/>
    </source>
</evidence>
<reference evidence="2 3" key="1">
    <citation type="submission" date="2019-12" db="EMBL/GenBank/DDBJ databases">
        <title>Sporaefaciens musculi gen. nov., sp. nov., a novel bacterium isolated from the caecum of an obese mouse.</title>
        <authorList>
            <person name="Rasmussen T.S."/>
            <person name="Streidl T."/>
            <person name="Hitch T.C.A."/>
            <person name="Wortmann E."/>
            <person name="Deptula P."/>
            <person name="Hansen M."/>
            <person name="Nielsen D.S."/>
            <person name="Clavel T."/>
            <person name="Vogensen F.K."/>
        </authorList>
    </citation>
    <scope>NUCLEOTIDE SEQUENCE [LARGE SCALE GENOMIC DNA]</scope>
    <source>
        <strain evidence="2 3">WCA-9-b2</strain>
    </source>
</reference>
<dbReference type="RefSeq" id="WP_159753320.1">
    <property type="nucleotide sequence ID" value="NZ_WUQX01000001.1"/>
</dbReference>
<feature type="coiled-coil region" evidence="1">
    <location>
        <begin position="347"/>
        <end position="375"/>
    </location>
</feature>
<comment type="caution">
    <text evidence="2">The sequence shown here is derived from an EMBL/GenBank/DDBJ whole genome shotgun (WGS) entry which is preliminary data.</text>
</comment>
<proteinExistence type="predicted"/>